<sequence>MKPHRLLWGFSVARMKGGELVTKVYCNTSDCAHNEDDVCQAAMIYCVNRRCRTRRTVSTRDLMQGASGSRCQKSGGSYKNKDIKVLK</sequence>
<reference evidence="2 3" key="1">
    <citation type="submission" date="2019-08" db="EMBL/GenBank/DDBJ databases">
        <title>In-depth cultivation of the pig gut microbiome towards novel bacterial diversity and tailored functional studies.</title>
        <authorList>
            <person name="Wylensek D."/>
            <person name="Hitch T.C.A."/>
            <person name="Clavel T."/>
        </authorList>
    </citation>
    <scope>NUCLEOTIDE SEQUENCE [LARGE SCALE GENOMIC DNA]</scope>
    <source>
        <strain evidence="2 3">WCA-693-APC-5D-A</strain>
    </source>
</reference>
<proteinExistence type="predicted"/>
<dbReference type="RefSeq" id="WP_154407363.1">
    <property type="nucleotide sequence ID" value="NZ_VUNR01000018.1"/>
</dbReference>
<feature type="region of interest" description="Disordered" evidence="1">
    <location>
        <begin position="64"/>
        <end position="87"/>
    </location>
</feature>
<dbReference type="GeneID" id="96779129"/>
<feature type="compositionally biased region" description="Polar residues" evidence="1">
    <location>
        <begin position="66"/>
        <end position="77"/>
    </location>
</feature>
<name>A0A6I2UJ51_9FIRM</name>
<keyword evidence="3" id="KW-1185">Reference proteome</keyword>
<dbReference type="EMBL" id="VUNR01000018">
    <property type="protein sequence ID" value="MSU09191.1"/>
    <property type="molecule type" value="Genomic_DNA"/>
</dbReference>
<evidence type="ECO:0000256" key="1">
    <source>
        <dbReference type="SAM" id="MobiDB-lite"/>
    </source>
</evidence>
<accession>A0A6I2UJ51</accession>
<gene>
    <name evidence="2" type="ORF">FYJ84_09360</name>
</gene>
<comment type="caution">
    <text evidence="2">The sequence shown here is derived from an EMBL/GenBank/DDBJ whole genome shotgun (WGS) entry which is preliminary data.</text>
</comment>
<evidence type="ECO:0000313" key="2">
    <source>
        <dbReference type="EMBL" id="MSU09191.1"/>
    </source>
</evidence>
<organism evidence="2 3">
    <name type="scientific">Anaerovibrio slackiae</name>
    <dbReference type="NCBI Taxonomy" id="2652309"/>
    <lineage>
        <taxon>Bacteria</taxon>
        <taxon>Bacillati</taxon>
        <taxon>Bacillota</taxon>
        <taxon>Negativicutes</taxon>
        <taxon>Selenomonadales</taxon>
        <taxon>Selenomonadaceae</taxon>
        <taxon>Anaerovibrio</taxon>
    </lineage>
</organism>
<evidence type="ECO:0000313" key="3">
    <source>
        <dbReference type="Proteomes" id="UP000433181"/>
    </source>
</evidence>
<dbReference type="AlphaFoldDB" id="A0A6I2UJ51"/>
<protein>
    <submittedName>
        <fullName evidence="2">Uncharacterized protein</fullName>
    </submittedName>
</protein>
<dbReference type="Proteomes" id="UP000433181">
    <property type="component" value="Unassembled WGS sequence"/>
</dbReference>